<dbReference type="SMART" id="SM00091">
    <property type="entry name" value="PAS"/>
    <property type="match status" value="1"/>
</dbReference>
<dbReference type="InterPro" id="IPR000014">
    <property type="entry name" value="PAS"/>
</dbReference>
<dbReference type="PANTHER" id="PTHR43065">
    <property type="entry name" value="SENSOR HISTIDINE KINASE"/>
    <property type="match status" value="1"/>
</dbReference>
<evidence type="ECO:0000313" key="13">
    <source>
        <dbReference type="EMBL" id="MBR7794299.1"/>
    </source>
</evidence>
<keyword evidence="9" id="KW-0472">Membrane</keyword>
<dbReference type="PROSITE" id="PS50113">
    <property type="entry name" value="PAC"/>
    <property type="match status" value="1"/>
</dbReference>
<dbReference type="PROSITE" id="PS50109">
    <property type="entry name" value="HIS_KIN"/>
    <property type="match status" value="1"/>
</dbReference>
<dbReference type="PROSITE" id="PS50112">
    <property type="entry name" value="PAS"/>
    <property type="match status" value="1"/>
</dbReference>
<keyword evidence="9" id="KW-1133">Transmembrane helix</keyword>
<dbReference type="Pfam" id="PF08448">
    <property type="entry name" value="PAS_4"/>
    <property type="match status" value="1"/>
</dbReference>
<keyword evidence="8" id="KW-0902">Two-component regulatory system</keyword>
<evidence type="ECO:0000259" key="11">
    <source>
        <dbReference type="PROSITE" id="PS50112"/>
    </source>
</evidence>
<evidence type="ECO:0000256" key="2">
    <source>
        <dbReference type="ARBA" id="ARBA00012438"/>
    </source>
</evidence>
<dbReference type="InterPro" id="IPR005467">
    <property type="entry name" value="His_kinase_dom"/>
</dbReference>
<dbReference type="PANTHER" id="PTHR43065:SF10">
    <property type="entry name" value="PEROXIDE STRESS-ACTIVATED HISTIDINE KINASE MAK3"/>
    <property type="match status" value="1"/>
</dbReference>
<evidence type="ECO:0000256" key="1">
    <source>
        <dbReference type="ARBA" id="ARBA00000085"/>
    </source>
</evidence>
<keyword evidence="5" id="KW-0547">Nucleotide-binding</keyword>
<evidence type="ECO:0000256" key="6">
    <source>
        <dbReference type="ARBA" id="ARBA00022777"/>
    </source>
</evidence>
<keyword evidence="14" id="KW-1185">Reference proteome</keyword>
<dbReference type="CDD" id="cd00130">
    <property type="entry name" value="PAS"/>
    <property type="match status" value="1"/>
</dbReference>
<dbReference type="EMBL" id="JAGSPK010000007">
    <property type="protein sequence ID" value="MBR7794299.1"/>
    <property type="molecule type" value="Genomic_DNA"/>
</dbReference>
<evidence type="ECO:0000256" key="9">
    <source>
        <dbReference type="SAM" id="Phobius"/>
    </source>
</evidence>
<protein>
    <recommendedName>
        <fullName evidence="2">histidine kinase</fullName>
        <ecNumber evidence="2">2.7.13.3</ecNumber>
    </recommendedName>
</protein>
<evidence type="ECO:0000259" key="12">
    <source>
        <dbReference type="PROSITE" id="PS50113"/>
    </source>
</evidence>
<evidence type="ECO:0000256" key="4">
    <source>
        <dbReference type="ARBA" id="ARBA00022679"/>
    </source>
</evidence>
<dbReference type="RefSeq" id="WP_212680318.1">
    <property type="nucleotide sequence ID" value="NZ_JAGSPK010000007.1"/>
</dbReference>
<feature type="domain" description="PAC" evidence="12">
    <location>
        <begin position="368"/>
        <end position="420"/>
    </location>
</feature>
<keyword evidence="3" id="KW-0597">Phosphoprotein</keyword>
<evidence type="ECO:0000256" key="3">
    <source>
        <dbReference type="ARBA" id="ARBA00022553"/>
    </source>
</evidence>
<comment type="caution">
    <text evidence="13">The sequence shown here is derived from an EMBL/GenBank/DDBJ whole genome shotgun (WGS) entry which is preliminary data.</text>
</comment>
<evidence type="ECO:0000256" key="7">
    <source>
        <dbReference type="ARBA" id="ARBA00022840"/>
    </source>
</evidence>
<proteinExistence type="predicted"/>
<feature type="transmembrane region" description="Helical" evidence="9">
    <location>
        <begin position="15"/>
        <end position="36"/>
    </location>
</feature>
<dbReference type="InterPro" id="IPR001610">
    <property type="entry name" value="PAC"/>
</dbReference>
<dbReference type="Pfam" id="PF00512">
    <property type="entry name" value="HisKA"/>
    <property type="match status" value="1"/>
</dbReference>
<evidence type="ECO:0000256" key="8">
    <source>
        <dbReference type="ARBA" id="ARBA00023012"/>
    </source>
</evidence>
<dbReference type="InterPro" id="IPR003594">
    <property type="entry name" value="HATPase_dom"/>
</dbReference>
<dbReference type="Gene3D" id="3.30.450.20">
    <property type="entry name" value="PAS domain"/>
    <property type="match status" value="1"/>
</dbReference>
<keyword evidence="7" id="KW-0067">ATP-binding</keyword>
<dbReference type="PRINTS" id="PR00344">
    <property type="entry name" value="BCTRLSENSOR"/>
</dbReference>
<evidence type="ECO:0000259" key="10">
    <source>
        <dbReference type="PROSITE" id="PS50109"/>
    </source>
</evidence>
<keyword evidence="6" id="KW-0418">Kinase</keyword>
<feature type="domain" description="PAS" evidence="11">
    <location>
        <begin position="292"/>
        <end position="364"/>
    </location>
</feature>
<dbReference type="SUPFAM" id="SSF55874">
    <property type="entry name" value="ATPase domain of HSP90 chaperone/DNA topoisomerase II/histidine kinase"/>
    <property type="match status" value="1"/>
</dbReference>
<dbReference type="SUPFAM" id="SSF47384">
    <property type="entry name" value="Homodimeric domain of signal transducing histidine kinase"/>
    <property type="match status" value="1"/>
</dbReference>
<dbReference type="Gene3D" id="1.10.287.130">
    <property type="match status" value="1"/>
</dbReference>
<keyword evidence="4" id="KW-0808">Transferase</keyword>
<sequence>MKRLYKSQRWPNDKWRWILPILLIALFLTTLIWLPWQAQRMEANERQEQLIADTLWVEQAIQFQIDRNDEMLRQIGADMMNIGLKPDAVLLRFRNLLQNNHEISRLVLLDQHNAVVTSSHDTAFNSSNILAPDDIYSAQAELDNKTRCFAPRQETKSQKYNYVISCQIPLKKENHYFGSIIITYHANGILEELVPWWFAQENQISLLDNDDKVIATRAAGGPGKNVYTHNRNLELPGVTLALRTNSNKSEPKLLSNLLVVMVILLSMGLIWSLVALWRDINRRLAAEGALRQQVIFRTAMENSLITGLRARDMHGRMTYVNPAFCKMVGYPAEQIIGRLPPMPYWAPEVVEEYQQRFSKLLAGSVPQDGFETIYQHASGERIPVLIYESPLIDESGKQTGWMSSILDISELKRAQELTRQQEAKLHSSARLATMGEIASMLAHELNQPLAAISSYTTGAMNLLEAGDTDKALLLSAMEKVKTQAQRAGQIIRSVHEFVKKREPTRELVDINALIKNALPLVELQAQAAHISLQWLPLPGTPQVLADQVLIEQVLLNLTRNAIEAMEDTPPEHRNLRIQASLDNDGDIVVEVIDRGHGIPTSVADRLFSPFFSTKTTGMGMGLNICRTAIEFHGGKLTHRDNPVGGSIFRFILPAVHEENSPTDLPTAASQKNNEAVKYAQTDAARPLLPVTF</sequence>
<dbReference type="EC" id="2.7.13.3" evidence="2"/>
<dbReference type="SMART" id="SM00387">
    <property type="entry name" value="HATPase_c"/>
    <property type="match status" value="1"/>
</dbReference>
<dbReference type="NCBIfam" id="TIGR00229">
    <property type="entry name" value="sensory_box"/>
    <property type="match status" value="1"/>
</dbReference>
<dbReference type="SUPFAM" id="SSF55785">
    <property type="entry name" value="PYP-like sensor domain (PAS domain)"/>
    <property type="match status" value="1"/>
</dbReference>
<name>A0ABS5H879_9BURK</name>
<comment type="catalytic activity">
    <reaction evidence="1">
        <text>ATP + protein L-histidine = ADP + protein N-phospho-L-histidine.</text>
        <dbReference type="EC" id="2.7.13.3"/>
    </reaction>
</comment>
<dbReference type="CDD" id="cd00082">
    <property type="entry name" value="HisKA"/>
    <property type="match status" value="1"/>
</dbReference>
<dbReference type="InterPro" id="IPR036890">
    <property type="entry name" value="HATPase_C_sf"/>
</dbReference>
<feature type="domain" description="Histidine kinase" evidence="10">
    <location>
        <begin position="440"/>
        <end position="656"/>
    </location>
</feature>
<organism evidence="13 14">
    <name type="scientific">Undibacterium rivi</name>
    <dbReference type="NCBI Taxonomy" id="2828729"/>
    <lineage>
        <taxon>Bacteria</taxon>
        <taxon>Pseudomonadati</taxon>
        <taxon>Pseudomonadota</taxon>
        <taxon>Betaproteobacteria</taxon>
        <taxon>Burkholderiales</taxon>
        <taxon>Oxalobacteraceae</taxon>
        <taxon>Undibacterium</taxon>
    </lineage>
</organism>
<dbReference type="InterPro" id="IPR035965">
    <property type="entry name" value="PAS-like_dom_sf"/>
</dbReference>
<accession>A0ABS5H879</accession>
<dbReference type="Proteomes" id="UP000682982">
    <property type="component" value="Unassembled WGS sequence"/>
</dbReference>
<dbReference type="Gene3D" id="3.30.565.10">
    <property type="entry name" value="Histidine kinase-like ATPase, C-terminal domain"/>
    <property type="match status" value="1"/>
</dbReference>
<feature type="transmembrane region" description="Helical" evidence="9">
    <location>
        <begin position="253"/>
        <end position="277"/>
    </location>
</feature>
<keyword evidence="9" id="KW-0812">Transmembrane</keyword>
<dbReference type="InterPro" id="IPR013656">
    <property type="entry name" value="PAS_4"/>
</dbReference>
<dbReference type="SMART" id="SM00388">
    <property type="entry name" value="HisKA"/>
    <property type="match status" value="1"/>
</dbReference>
<dbReference type="SMART" id="SM00086">
    <property type="entry name" value="PAC"/>
    <property type="match status" value="1"/>
</dbReference>
<dbReference type="Pfam" id="PF02518">
    <property type="entry name" value="HATPase_c"/>
    <property type="match status" value="1"/>
</dbReference>
<dbReference type="InterPro" id="IPR000700">
    <property type="entry name" value="PAS-assoc_C"/>
</dbReference>
<gene>
    <name evidence="13" type="ORF">KDM87_17010</name>
</gene>
<dbReference type="InterPro" id="IPR036097">
    <property type="entry name" value="HisK_dim/P_sf"/>
</dbReference>
<reference evidence="13 14" key="1">
    <citation type="submission" date="2021-04" db="EMBL/GenBank/DDBJ databases">
        <title>novel species isolated from subtropical streams in China.</title>
        <authorList>
            <person name="Lu H."/>
        </authorList>
    </citation>
    <scope>NUCLEOTIDE SEQUENCE [LARGE SCALE GENOMIC DNA]</scope>
    <source>
        <strain evidence="13 14">FT147W</strain>
    </source>
</reference>
<evidence type="ECO:0000256" key="5">
    <source>
        <dbReference type="ARBA" id="ARBA00022741"/>
    </source>
</evidence>
<dbReference type="InterPro" id="IPR003661">
    <property type="entry name" value="HisK_dim/P_dom"/>
</dbReference>
<dbReference type="InterPro" id="IPR004358">
    <property type="entry name" value="Sig_transdc_His_kin-like_C"/>
</dbReference>
<evidence type="ECO:0000313" key="14">
    <source>
        <dbReference type="Proteomes" id="UP000682982"/>
    </source>
</evidence>